<feature type="region of interest" description="Disordered" evidence="1">
    <location>
        <begin position="511"/>
        <end position="536"/>
    </location>
</feature>
<dbReference type="EMBL" id="JALJOR010000002">
    <property type="protein sequence ID" value="KAK9823892.1"/>
    <property type="molecule type" value="Genomic_DNA"/>
</dbReference>
<feature type="region of interest" description="Disordered" evidence="1">
    <location>
        <begin position="913"/>
        <end position="991"/>
    </location>
</feature>
<keyword evidence="5" id="KW-1185">Reference proteome</keyword>
<accession>A0AAW1QS49</accession>
<feature type="region of interest" description="Disordered" evidence="1">
    <location>
        <begin position="113"/>
        <end position="305"/>
    </location>
</feature>
<evidence type="ECO:0000313" key="5">
    <source>
        <dbReference type="Proteomes" id="UP001489004"/>
    </source>
</evidence>
<feature type="chain" id="PRO_5043979706" evidence="3">
    <location>
        <begin position="29"/>
        <end position="991"/>
    </location>
</feature>
<evidence type="ECO:0000256" key="3">
    <source>
        <dbReference type="SAM" id="SignalP"/>
    </source>
</evidence>
<protein>
    <submittedName>
        <fullName evidence="4">Uncharacterized protein</fullName>
    </submittedName>
</protein>
<feature type="region of interest" description="Disordered" evidence="1">
    <location>
        <begin position="344"/>
        <end position="368"/>
    </location>
</feature>
<feature type="signal peptide" evidence="3">
    <location>
        <begin position="1"/>
        <end position="28"/>
    </location>
</feature>
<feature type="compositionally biased region" description="Polar residues" evidence="1">
    <location>
        <begin position="591"/>
        <end position="601"/>
    </location>
</feature>
<feature type="compositionally biased region" description="Basic and acidic residues" evidence="1">
    <location>
        <begin position="870"/>
        <end position="884"/>
    </location>
</feature>
<reference evidence="4 5" key="1">
    <citation type="journal article" date="2024" name="Nat. Commun.">
        <title>Phylogenomics reveals the evolutionary origins of lichenization in chlorophyte algae.</title>
        <authorList>
            <person name="Puginier C."/>
            <person name="Libourel C."/>
            <person name="Otte J."/>
            <person name="Skaloud P."/>
            <person name="Haon M."/>
            <person name="Grisel S."/>
            <person name="Petersen M."/>
            <person name="Berrin J.G."/>
            <person name="Delaux P.M."/>
            <person name="Dal Grande F."/>
            <person name="Keller J."/>
        </authorList>
    </citation>
    <scope>NUCLEOTIDE SEQUENCE [LARGE SCALE GENOMIC DNA]</scope>
    <source>
        <strain evidence="4 5">SAG 2043</strain>
    </source>
</reference>
<keyword evidence="2" id="KW-1133">Transmembrane helix</keyword>
<feature type="compositionally biased region" description="Pro residues" evidence="1">
    <location>
        <begin position="232"/>
        <end position="242"/>
    </location>
</feature>
<feature type="compositionally biased region" description="Low complexity" evidence="1">
    <location>
        <begin position="278"/>
        <end position="305"/>
    </location>
</feature>
<dbReference type="AlphaFoldDB" id="A0AAW1QS49"/>
<feature type="compositionally biased region" description="Low complexity" evidence="1">
    <location>
        <begin position="113"/>
        <end position="123"/>
    </location>
</feature>
<keyword evidence="3" id="KW-0732">Signal</keyword>
<feature type="compositionally biased region" description="Low complexity" evidence="1">
    <location>
        <begin position="175"/>
        <end position="188"/>
    </location>
</feature>
<keyword evidence="2" id="KW-0472">Membrane</keyword>
<sequence>MGTAVLTHGRRSPCAALVRSLVVMLACAACSLRTVHSQAGVSPATLESRSPAEATPPPVSVSHIFMSPNVIVLPPASPGSLPLPELPGFNAPLANTNGVPHDRSRLVCVTQQPRIPSPRSIFPPASPSPSATIPPSPPNSPTSPASPAPPAIQSPSGEAPPPQNPVSSLSTDTNSPSLLVVASPASPAAAPPSPAQQLPVQSPLPTPLSPQSVISDRAAPGPFTGGSALAPQPSPPELPPLEAPALSPESGTPLLAPSEAPSLALEAASPALPPAFPPELAEAAPAPAPLEAANPNLAPASPPQLAEIAPAPAPLAAASPDLTPAFPPELAVIAPAPAPLEAAPFAAPSRAPSSASPDVGPSIAPETLELPPFAAPNLAPGLEVPGLAPAPFEAPAVAPAPVTGATLDTFASQFEQPWNGVLAGIAGVDPSWSKVMQVSSPSAMGGRRRLLQVANTAPLTISTFVASTDPNSAYRALVGSISDTSEKGLASQLRGIGLNLIPESINIQTNPPQPGAFVNPAGSAVPPPASPPAAPPAGDSNRNLILAIVLPVVLGGLLALLVVCLIIFCRRRNRGGNSSLRKPFHSRNPMYDSNVTTTSSSRGEDWEVLPVPPERRSDASPRQRSQPGNPFAEGASAFSDEDMSPPISPERPSTSRSKGDLSRSGSDYRASITLGAAAGTAGAAAVAAGLHSARSGRYDTTGSFTSVHSRGGASTNTFVTAPTTLAGHSSIQDFHDALSHAPGSIRSDSFASARSGAVRSAAGPDMFDVIARDDSFEYAPSGGEAAPSQGAQEADNPLFGGDILDTNNSLTGGGGQRNPMFDSQPGQVMRSVQAHPIRVSSDFGTVRSGSGGYSPVSDDDGARNPLYASRHSDIPDEAGEDRNPLYDSHAQMPGGAEDNPMFGTGSDLMDTRDSMGGDRNPLFDSRGNRAITPSGAAANPLFGSDILDTRDSMGGDRNPLWESSENVARQPGGPPAQRIGPPAQRSAGRVL</sequence>
<feature type="compositionally biased region" description="Pro residues" evidence="1">
    <location>
        <begin position="525"/>
        <end position="535"/>
    </location>
</feature>
<dbReference type="Proteomes" id="UP001489004">
    <property type="component" value="Unassembled WGS sequence"/>
</dbReference>
<organism evidence="4 5">
    <name type="scientific">[Myrmecia] bisecta</name>
    <dbReference type="NCBI Taxonomy" id="41462"/>
    <lineage>
        <taxon>Eukaryota</taxon>
        <taxon>Viridiplantae</taxon>
        <taxon>Chlorophyta</taxon>
        <taxon>core chlorophytes</taxon>
        <taxon>Trebouxiophyceae</taxon>
        <taxon>Trebouxiales</taxon>
        <taxon>Trebouxiaceae</taxon>
        <taxon>Myrmecia</taxon>
    </lineage>
</organism>
<feature type="compositionally biased region" description="Polar residues" evidence="1">
    <location>
        <begin position="165"/>
        <end position="174"/>
    </location>
</feature>
<keyword evidence="2" id="KW-0812">Transmembrane</keyword>
<name>A0AAW1QS49_9CHLO</name>
<feature type="region of interest" description="Disordered" evidence="1">
    <location>
        <begin position="577"/>
        <end position="666"/>
    </location>
</feature>
<comment type="caution">
    <text evidence="4">The sequence shown here is derived from an EMBL/GenBank/DDBJ whole genome shotgun (WGS) entry which is preliminary data.</text>
</comment>
<feature type="region of interest" description="Disordered" evidence="1">
    <location>
        <begin position="842"/>
        <end position="898"/>
    </location>
</feature>
<feature type="compositionally biased region" description="Low complexity" evidence="1">
    <location>
        <begin position="344"/>
        <end position="357"/>
    </location>
</feature>
<feature type="transmembrane region" description="Helical" evidence="2">
    <location>
        <begin position="544"/>
        <end position="569"/>
    </location>
</feature>
<evidence type="ECO:0000313" key="4">
    <source>
        <dbReference type="EMBL" id="KAK9823892.1"/>
    </source>
</evidence>
<feature type="compositionally biased region" description="Low complexity" evidence="1">
    <location>
        <begin position="243"/>
        <end position="270"/>
    </location>
</feature>
<gene>
    <name evidence="4" type="ORF">WJX72_006222</name>
</gene>
<evidence type="ECO:0000256" key="2">
    <source>
        <dbReference type="SAM" id="Phobius"/>
    </source>
</evidence>
<feature type="compositionally biased region" description="Pro residues" evidence="1">
    <location>
        <begin position="124"/>
        <end position="164"/>
    </location>
</feature>
<evidence type="ECO:0000256" key="1">
    <source>
        <dbReference type="SAM" id="MobiDB-lite"/>
    </source>
</evidence>
<proteinExistence type="predicted"/>